<dbReference type="GO" id="GO:0103026">
    <property type="term" value="F:fructose-1-phosphatase activity"/>
    <property type="evidence" value="ECO:0007669"/>
    <property type="project" value="RHEA"/>
</dbReference>
<sequence>MSEGSPIKMKVTEAKTITPETKIDQTQEDLTNSEYEAYLEDLFDLNIPLETSAKTQPEPIIDSVTPINVPLQGIFKHRTLKNFDPFGHQKEEAFNDNVEQMCLITNRLSEMVTETDRDKIRQNLILLLKLCLWSNKQDLSLSMGSTVSSLAVDPVQLVNELNEQILADESTKAIDSIFADLDKINEKNSDPDVKSSDVIFDIVCDNAGYEFFMDLCLAYFLINLTIVNRVRLHVKQIPWYVSDTTPKDVQYVINGCKTASFTKELNLPSSKETEIELKDFKSTQRLLTSTQLNVFGSKCEEYVNNGTILIQSDDYWTSPCVYKNMKTIDPELYEKLQQPVAILFKGDLNYRKLLADRNWVPTTEFEIGLEGFHPAPIIAARTVKCKLICGLTPAALERANRCEHDWMETGEFGQTLSMKIPSKKLQSNKSGIDSICNKISTVCGLLRMRIVVEAPYKRGGFLGVSVRGEKA</sequence>
<evidence type="ECO:0000256" key="8">
    <source>
        <dbReference type="ARBA" id="ARBA00045980"/>
    </source>
</evidence>
<dbReference type="InterPro" id="IPR039763">
    <property type="entry name" value="ARMT1"/>
</dbReference>
<evidence type="ECO:0000256" key="6">
    <source>
        <dbReference type="ARBA" id="ARBA00022801"/>
    </source>
</evidence>
<organism evidence="12 13">
    <name type="scientific">Eumeta variegata</name>
    <name type="common">Bagworm moth</name>
    <name type="synonym">Eumeta japonica</name>
    <dbReference type="NCBI Taxonomy" id="151549"/>
    <lineage>
        <taxon>Eukaryota</taxon>
        <taxon>Metazoa</taxon>
        <taxon>Ecdysozoa</taxon>
        <taxon>Arthropoda</taxon>
        <taxon>Hexapoda</taxon>
        <taxon>Insecta</taxon>
        <taxon>Pterygota</taxon>
        <taxon>Neoptera</taxon>
        <taxon>Endopterygota</taxon>
        <taxon>Lepidoptera</taxon>
        <taxon>Glossata</taxon>
        <taxon>Ditrysia</taxon>
        <taxon>Tineoidea</taxon>
        <taxon>Psychidae</taxon>
        <taxon>Oiketicinae</taxon>
        <taxon>Eumeta</taxon>
    </lineage>
</organism>
<protein>
    <recommendedName>
        <fullName evidence="10">Sugar phosphate phosphatase</fullName>
        <ecNumber evidence="10">2.1.1.-</ecNumber>
        <ecNumber evidence="10">3.1.3.-</ecNumber>
    </recommendedName>
</protein>
<dbReference type="SUPFAM" id="SSF111321">
    <property type="entry name" value="AF1104-like"/>
    <property type="match status" value="1"/>
</dbReference>
<evidence type="ECO:0000256" key="10">
    <source>
        <dbReference type="RuleBase" id="RU367030"/>
    </source>
</evidence>
<dbReference type="GO" id="GO:0097023">
    <property type="term" value="F:fructose 6-phosphate aldolase activity"/>
    <property type="evidence" value="ECO:0007669"/>
    <property type="project" value="RHEA"/>
</dbReference>
<dbReference type="STRING" id="151549.A0A4C1YGP6"/>
<keyword evidence="7 10" id="KW-0464">Manganese</keyword>
<dbReference type="Pfam" id="PF01937">
    <property type="entry name" value="ARMT1-like_dom"/>
    <property type="match status" value="1"/>
</dbReference>
<evidence type="ECO:0000259" key="11">
    <source>
        <dbReference type="Pfam" id="PF01937"/>
    </source>
</evidence>
<accession>A0A4C1YGP6</accession>
<keyword evidence="10" id="KW-0489">Methyltransferase</keyword>
<keyword evidence="5 10" id="KW-0479">Metal-binding</keyword>
<dbReference type="EC" id="3.1.3.-" evidence="10"/>
<comment type="domain">
    <text evidence="10">Subfamily III proteins have a conserved RTxK motif about 40-50 residues from the C-terminus; the threonine may be replaced by serine or cysteine.</text>
</comment>
<feature type="domain" description="Damage-control phosphatase ARMT1-like metal-binding" evidence="11">
    <location>
        <begin position="60"/>
        <end position="392"/>
    </location>
</feature>
<dbReference type="GO" id="GO:0046872">
    <property type="term" value="F:metal ion binding"/>
    <property type="evidence" value="ECO:0007669"/>
    <property type="project" value="UniProtKB-UniRule"/>
</dbReference>
<dbReference type="PANTHER" id="PTHR12260:SF6">
    <property type="entry name" value="DAMAGE-CONTROL PHOSPHATASE ARMT1"/>
    <property type="match status" value="1"/>
</dbReference>
<name>A0A4C1YGP6_EUMVA</name>
<dbReference type="GO" id="GO:0032259">
    <property type="term" value="P:methylation"/>
    <property type="evidence" value="ECO:0007669"/>
    <property type="project" value="UniProtKB-KW"/>
</dbReference>
<evidence type="ECO:0000256" key="5">
    <source>
        <dbReference type="ARBA" id="ARBA00022723"/>
    </source>
</evidence>
<dbReference type="GO" id="GO:0008983">
    <property type="term" value="F:protein-glutamate O-methyltransferase activity"/>
    <property type="evidence" value="ECO:0007669"/>
    <property type="project" value="RHEA"/>
</dbReference>
<keyword evidence="10" id="KW-0808">Transferase</keyword>
<comment type="catalytic activity">
    <reaction evidence="2 10">
        <text>beta-D-fructose 1-phosphate + H2O = D-fructose + phosphate</text>
        <dbReference type="Rhea" id="RHEA:35603"/>
        <dbReference type="ChEBI" id="CHEBI:15377"/>
        <dbReference type="ChEBI" id="CHEBI:37721"/>
        <dbReference type="ChEBI" id="CHEBI:43474"/>
        <dbReference type="ChEBI" id="CHEBI:138881"/>
    </reaction>
</comment>
<dbReference type="AlphaFoldDB" id="A0A4C1YGP6"/>
<evidence type="ECO:0000256" key="1">
    <source>
        <dbReference type="ARBA" id="ARBA00000807"/>
    </source>
</evidence>
<gene>
    <name evidence="12" type="primary">vpr2</name>
    <name evidence="12" type="ORF">EVAR_38400_1</name>
</gene>
<dbReference type="OrthoDB" id="541375at2759"/>
<dbReference type="InterPro" id="IPR036075">
    <property type="entry name" value="ARMT-1-like_metal-bd_sf"/>
</dbReference>
<dbReference type="Proteomes" id="UP000299102">
    <property type="component" value="Unassembled WGS sequence"/>
</dbReference>
<comment type="catalytic activity">
    <reaction evidence="9 10">
        <text>beta-D-fructose 6-phosphate = dihydroxyacetone + D-glyceraldehyde 3-phosphate</text>
        <dbReference type="Rhea" id="RHEA:28002"/>
        <dbReference type="ChEBI" id="CHEBI:16016"/>
        <dbReference type="ChEBI" id="CHEBI:57634"/>
        <dbReference type="ChEBI" id="CHEBI:59776"/>
    </reaction>
</comment>
<keyword evidence="13" id="KW-1185">Reference proteome</keyword>
<keyword evidence="4" id="KW-0533">Nickel</keyword>
<comment type="catalytic activity">
    <reaction evidence="1 10">
        <text>L-glutamyl-[protein] + S-adenosyl-L-methionine = [protein]-L-glutamate 5-O-methyl ester + S-adenosyl-L-homocysteine</text>
        <dbReference type="Rhea" id="RHEA:24452"/>
        <dbReference type="Rhea" id="RHEA-COMP:10208"/>
        <dbReference type="Rhea" id="RHEA-COMP:10311"/>
        <dbReference type="ChEBI" id="CHEBI:29973"/>
        <dbReference type="ChEBI" id="CHEBI:57856"/>
        <dbReference type="ChEBI" id="CHEBI:59789"/>
        <dbReference type="ChEBI" id="CHEBI:82795"/>
    </reaction>
</comment>
<reference evidence="12 13" key="1">
    <citation type="journal article" date="2019" name="Commun. Biol.">
        <title>The bagworm genome reveals a unique fibroin gene that provides high tensile strength.</title>
        <authorList>
            <person name="Kono N."/>
            <person name="Nakamura H."/>
            <person name="Ohtoshi R."/>
            <person name="Tomita M."/>
            <person name="Numata K."/>
            <person name="Arakawa K."/>
        </authorList>
    </citation>
    <scope>NUCLEOTIDE SEQUENCE [LARGE SCALE GENOMIC DNA]</scope>
</reference>
<evidence type="ECO:0000313" key="13">
    <source>
        <dbReference type="Proteomes" id="UP000299102"/>
    </source>
</evidence>
<comment type="cofactor">
    <cofactor evidence="10">
        <name>Mn(2+)</name>
        <dbReference type="ChEBI" id="CHEBI:29035"/>
    </cofactor>
    <cofactor evidence="10">
        <name>Ni(2+)</name>
        <dbReference type="ChEBI" id="CHEBI:49786"/>
    </cofactor>
</comment>
<dbReference type="EMBL" id="BGZK01001244">
    <property type="protein sequence ID" value="GBP75336.1"/>
    <property type="molecule type" value="Genomic_DNA"/>
</dbReference>
<comment type="function">
    <text evidence="8 10">Metal-dependent phosphatase that shows phosphatase activity against several substrates, including fructose-1-phosphate and fructose-6-phosphate. Its preference for fructose-1-phosphate, a strong glycating agent that causes DNA damage rather than a canonical yeast metabolite, suggests a damage-control function in hexose phosphate metabolism. Has also been shown to have O-methyltransferase activity that methylates glutamate residues of target proteins to form gamma-glutamyl methyl ester residues. Possibly methylates PCNA, suggesting it is involved in the DNA damage response.</text>
</comment>
<evidence type="ECO:0000256" key="2">
    <source>
        <dbReference type="ARBA" id="ARBA00001326"/>
    </source>
</evidence>
<dbReference type="PANTHER" id="PTHR12260">
    <property type="entry name" value="DAMAGE-CONTROL PHOSPHATASE ARMT1"/>
    <property type="match status" value="1"/>
</dbReference>
<dbReference type="InterPro" id="IPR002791">
    <property type="entry name" value="ARMT1-like_metal-bd"/>
</dbReference>
<evidence type="ECO:0000256" key="3">
    <source>
        <dbReference type="ARBA" id="ARBA00009519"/>
    </source>
</evidence>
<keyword evidence="6 10" id="KW-0378">Hydrolase</keyword>
<dbReference type="GO" id="GO:0005634">
    <property type="term" value="C:nucleus"/>
    <property type="evidence" value="ECO:0007669"/>
    <property type="project" value="TreeGrafter"/>
</dbReference>
<evidence type="ECO:0000256" key="9">
    <source>
        <dbReference type="ARBA" id="ARBA00048809"/>
    </source>
</evidence>
<dbReference type="GO" id="GO:0006974">
    <property type="term" value="P:DNA damage response"/>
    <property type="evidence" value="ECO:0007669"/>
    <property type="project" value="TreeGrafter"/>
</dbReference>
<dbReference type="EC" id="2.1.1.-" evidence="10"/>
<dbReference type="Gene3D" id="3.40.50.10880">
    <property type="entry name" value="Uncharacterised protein PF01937, DUF89, domain 3"/>
    <property type="match status" value="1"/>
</dbReference>
<proteinExistence type="inferred from homology"/>
<evidence type="ECO:0000256" key="4">
    <source>
        <dbReference type="ARBA" id="ARBA00022596"/>
    </source>
</evidence>
<evidence type="ECO:0000313" key="12">
    <source>
        <dbReference type="EMBL" id="GBP75336.1"/>
    </source>
</evidence>
<comment type="similarity">
    <text evidence="3 10">Belongs to the damage-control phosphatase family. Sugar phosphate phosphatase III subfamily.</text>
</comment>
<comment type="caution">
    <text evidence="12">The sequence shown here is derived from an EMBL/GenBank/DDBJ whole genome shotgun (WGS) entry which is preliminary data.</text>
</comment>
<evidence type="ECO:0000256" key="7">
    <source>
        <dbReference type="ARBA" id="ARBA00023211"/>
    </source>
</evidence>